<dbReference type="OrthoDB" id="247137at2759"/>
<evidence type="ECO:0000313" key="2">
    <source>
        <dbReference type="EMBL" id="PWV19049.1"/>
    </source>
</evidence>
<keyword evidence="1" id="KW-1133">Transmembrane helix</keyword>
<gene>
    <name evidence="2" type="ORF">C3747_11g2223c</name>
</gene>
<proteinExistence type="predicted"/>
<sequence length="88" mass="10337">MLRSYGKRFSAYGQMQVRHFTSLQVEKPCATLAEKIVRGKECTVFYRHPVYVMSREKMLNTIWIDCGIFSLSWKALLPYFVLACFFKA</sequence>
<feature type="transmembrane region" description="Helical" evidence="1">
    <location>
        <begin position="62"/>
        <end position="86"/>
    </location>
</feature>
<accession>A0A2V2XG97</accession>
<dbReference type="VEuPathDB" id="TriTrypDB:TcCLB.507991.123"/>
<keyword evidence="1" id="KW-0472">Membrane</keyword>
<dbReference type="VEuPathDB" id="TriTrypDB:C4B63_216g142c"/>
<dbReference type="EMBL" id="PRFC01000011">
    <property type="protein sequence ID" value="PWV19049.1"/>
    <property type="molecule type" value="Genomic_DNA"/>
</dbReference>
<dbReference type="VEuPathDB" id="TriTrypDB:C3747_11g2223c"/>
<dbReference type="Proteomes" id="UP000246078">
    <property type="component" value="Unassembled WGS sequence"/>
</dbReference>
<evidence type="ECO:0000313" key="3">
    <source>
        <dbReference type="Proteomes" id="UP000246078"/>
    </source>
</evidence>
<keyword evidence="1" id="KW-0812">Transmembrane</keyword>
<dbReference type="VEuPathDB" id="TriTrypDB:TcCLB.504035.84"/>
<dbReference type="AlphaFoldDB" id="A0A2V2XG97"/>
<name>A0A2V2XG97_TRYCR</name>
<reference evidence="2 3" key="1">
    <citation type="journal article" date="2018" name="Microb. Genom.">
        <title>Expanding an expanded genome: long-read sequencing of Trypanosoma cruzi.</title>
        <authorList>
            <person name="Berna L."/>
            <person name="Rodriguez M."/>
            <person name="Chiribao M.L."/>
            <person name="Parodi-Talice A."/>
            <person name="Pita S."/>
            <person name="Rijo G."/>
            <person name="Alvarez-Valin F."/>
            <person name="Robello C."/>
        </authorList>
    </citation>
    <scope>NUCLEOTIDE SEQUENCE [LARGE SCALE GENOMIC DNA]</scope>
    <source>
        <strain evidence="2 3">TCC</strain>
    </source>
</reference>
<organism evidence="2 3">
    <name type="scientific">Trypanosoma cruzi</name>
    <dbReference type="NCBI Taxonomy" id="5693"/>
    <lineage>
        <taxon>Eukaryota</taxon>
        <taxon>Discoba</taxon>
        <taxon>Euglenozoa</taxon>
        <taxon>Kinetoplastea</taxon>
        <taxon>Metakinetoplastina</taxon>
        <taxon>Trypanosomatida</taxon>
        <taxon>Trypanosomatidae</taxon>
        <taxon>Trypanosoma</taxon>
        <taxon>Schizotrypanum</taxon>
    </lineage>
</organism>
<evidence type="ECO:0000256" key="1">
    <source>
        <dbReference type="SAM" id="Phobius"/>
    </source>
</evidence>
<dbReference type="VEuPathDB" id="TriTrypDB:TcBrA4_0009850"/>
<dbReference type="VEuPathDB" id="TriTrypDB:TcYC6_0082620"/>
<dbReference type="VEuPathDB" id="TriTrypDB:BCY84_11084"/>
<protein>
    <submittedName>
        <fullName evidence="2">Succinate dehydrogenase subunit</fullName>
    </submittedName>
</protein>
<dbReference type="VEuPathDB" id="TriTrypDB:TCDM_14529"/>
<comment type="caution">
    <text evidence="2">The sequence shown here is derived from an EMBL/GenBank/DDBJ whole genome shotgun (WGS) entry which is preliminary data.</text>
</comment>